<gene>
    <name evidence="6" type="ORF">CAXC1_170011</name>
</gene>
<dbReference type="EMBL" id="CAWVOK010000008">
    <property type="protein sequence ID" value="CAK8162492.1"/>
    <property type="molecule type" value="Genomic_DNA"/>
</dbReference>
<evidence type="ECO:0000259" key="4">
    <source>
        <dbReference type="Pfam" id="PF00551"/>
    </source>
</evidence>
<dbReference type="InterPro" id="IPR011034">
    <property type="entry name" value="Formyl_transferase-like_C_sf"/>
</dbReference>
<reference evidence="6 7" key="1">
    <citation type="submission" date="2024-01" db="EMBL/GenBank/DDBJ databases">
        <authorList>
            <person name="Kunselman E."/>
        </authorList>
    </citation>
    <scope>NUCLEOTIDE SEQUENCE [LARGE SCALE GENOMIC DNA]</scope>
    <source>
        <strain evidence="6">2 abalone samples</strain>
    </source>
</reference>
<sequence>MHPSLLPRFRGPSPIRYAVLSGEKRTGVTLMFMDAGMDTGDIIAQEEIEILDDDYTALSKRLVALSIKMTHENLPKIFSRNYFRKFQDHDIATYTMKFTKKDALIDWQEDCTKIIQKIRAFTPNAFFYHNGDIIKIIKANYRNCEHQKICGTIDINNMGFDIYCKNGLISPLILQRAGKKPLMVKDFLLGYKIK</sequence>
<protein>
    <recommendedName>
        <fullName evidence="8">Methionyl-tRNA formyltransferase</fullName>
    </recommendedName>
</protein>
<dbReference type="Proteomes" id="UP001314181">
    <property type="component" value="Unassembled WGS sequence"/>
</dbReference>
<dbReference type="SUPFAM" id="SSF50486">
    <property type="entry name" value="FMT C-terminal domain-like"/>
    <property type="match status" value="1"/>
</dbReference>
<dbReference type="SUPFAM" id="SSF53328">
    <property type="entry name" value="Formyltransferase"/>
    <property type="match status" value="1"/>
</dbReference>
<evidence type="ECO:0000256" key="3">
    <source>
        <dbReference type="ARBA" id="ARBA00022917"/>
    </source>
</evidence>
<evidence type="ECO:0000313" key="6">
    <source>
        <dbReference type="EMBL" id="CAK8162492.1"/>
    </source>
</evidence>
<evidence type="ECO:0000256" key="1">
    <source>
        <dbReference type="ARBA" id="ARBA00010699"/>
    </source>
</evidence>
<dbReference type="PANTHER" id="PTHR11138:SF5">
    <property type="entry name" value="METHIONYL-TRNA FORMYLTRANSFERASE, MITOCHONDRIAL"/>
    <property type="match status" value="1"/>
</dbReference>
<feature type="domain" description="Formyl transferase C-terminal" evidence="5">
    <location>
        <begin position="98"/>
        <end position="191"/>
    </location>
</feature>
<dbReference type="CDD" id="cd08704">
    <property type="entry name" value="Met_tRNA_FMT_C"/>
    <property type="match status" value="1"/>
</dbReference>
<dbReference type="InterPro" id="IPR044135">
    <property type="entry name" value="Met-tRNA-FMT_C"/>
</dbReference>
<dbReference type="Pfam" id="PF02911">
    <property type="entry name" value="Formyl_trans_C"/>
    <property type="match status" value="1"/>
</dbReference>
<feature type="domain" description="Formyl transferase N-terminal" evidence="4">
    <location>
        <begin position="1"/>
        <end position="62"/>
    </location>
</feature>
<evidence type="ECO:0000259" key="5">
    <source>
        <dbReference type="Pfam" id="PF02911"/>
    </source>
</evidence>
<dbReference type="PROSITE" id="PS00373">
    <property type="entry name" value="GART"/>
    <property type="match status" value="1"/>
</dbReference>
<evidence type="ECO:0000313" key="7">
    <source>
        <dbReference type="Proteomes" id="UP001314181"/>
    </source>
</evidence>
<dbReference type="InterPro" id="IPR036477">
    <property type="entry name" value="Formyl_transf_N_sf"/>
</dbReference>
<accession>A0ABP0EVF5</accession>
<dbReference type="PANTHER" id="PTHR11138">
    <property type="entry name" value="METHIONYL-TRNA FORMYLTRANSFERASE"/>
    <property type="match status" value="1"/>
</dbReference>
<keyword evidence="7" id="KW-1185">Reference proteome</keyword>
<keyword evidence="3" id="KW-0648">Protein biosynthesis</keyword>
<comment type="similarity">
    <text evidence="1">Belongs to the Fmt family.</text>
</comment>
<keyword evidence="2" id="KW-0808">Transferase</keyword>
<evidence type="ECO:0008006" key="8">
    <source>
        <dbReference type="Google" id="ProtNLM"/>
    </source>
</evidence>
<evidence type="ECO:0000256" key="2">
    <source>
        <dbReference type="ARBA" id="ARBA00022679"/>
    </source>
</evidence>
<proteinExistence type="inferred from homology"/>
<dbReference type="InterPro" id="IPR002376">
    <property type="entry name" value="Formyl_transf_N"/>
</dbReference>
<comment type="caution">
    <text evidence="6">The sequence shown here is derived from an EMBL/GenBank/DDBJ whole genome shotgun (WGS) entry which is preliminary data.</text>
</comment>
<dbReference type="InterPro" id="IPR001555">
    <property type="entry name" value="GART_AS"/>
</dbReference>
<dbReference type="InterPro" id="IPR005793">
    <property type="entry name" value="Formyl_trans_C"/>
</dbReference>
<dbReference type="Gene3D" id="3.40.50.12230">
    <property type="match status" value="1"/>
</dbReference>
<organism evidence="6 7">
    <name type="scientific">Candidatus Xenohaliotis californiensis</name>
    <dbReference type="NCBI Taxonomy" id="84677"/>
    <lineage>
        <taxon>Bacteria</taxon>
        <taxon>Pseudomonadati</taxon>
        <taxon>Pseudomonadota</taxon>
        <taxon>Alphaproteobacteria</taxon>
        <taxon>Rickettsiales</taxon>
        <taxon>Anaplasmataceae</taxon>
        <taxon>Candidatus Xenohaliotis</taxon>
    </lineage>
</organism>
<dbReference type="Pfam" id="PF00551">
    <property type="entry name" value="Formyl_trans_N"/>
    <property type="match status" value="1"/>
</dbReference>
<name>A0ABP0EVF5_9RICK</name>